<dbReference type="EMBL" id="JAMZIH010005694">
    <property type="protein sequence ID" value="KAJ1674774.1"/>
    <property type="molecule type" value="Genomic_DNA"/>
</dbReference>
<comment type="caution">
    <text evidence="1">The sequence shown here is derived from an EMBL/GenBank/DDBJ whole genome shotgun (WGS) entry which is preliminary data.</text>
</comment>
<evidence type="ECO:0000313" key="1">
    <source>
        <dbReference type="EMBL" id="KAJ1674774.1"/>
    </source>
</evidence>
<name>A0ACC1HDY2_9FUNG</name>
<proteinExistence type="predicted"/>
<protein>
    <submittedName>
        <fullName evidence="1">Uncharacterized protein</fullName>
    </submittedName>
</protein>
<evidence type="ECO:0000313" key="2">
    <source>
        <dbReference type="Proteomes" id="UP001145114"/>
    </source>
</evidence>
<keyword evidence="2" id="KW-1185">Reference proteome</keyword>
<organism evidence="1 2">
    <name type="scientific">Spiromyces aspiralis</name>
    <dbReference type="NCBI Taxonomy" id="68401"/>
    <lineage>
        <taxon>Eukaryota</taxon>
        <taxon>Fungi</taxon>
        <taxon>Fungi incertae sedis</taxon>
        <taxon>Zoopagomycota</taxon>
        <taxon>Kickxellomycotina</taxon>
        <taxon>Kickxellomycetes</taxon>
        <taxon>Kickxellales</taxon>
        <taxon>Kickxellaceae</taxon>
        <taxon>Spiromyces</taxon>
    </lineage>
</organism>
<reference evidence="1" key="1">
    <citation type="submission" date="2022-06" db="EMBL/GenBank/DDBJ databases">
        <title>Phylogenomic reconstructions and comparative analyses of Kickxellomycotina fungi.</title>
        <authorList>
            <person name="Reynolds N.K."/>
            <person name="Stajich J.E."/>
            <person name="Barry K."/>
            <person name="Grigoriev I.V."/>
            <person name="Crous P."/>
            <person name="Smith M.E."/>
        </authorList>
    </citation>
    <scope>NUCLEOTIDE SEQUENCE</scope>
    <source>
        <strain evidence="1">RSA 2271</strain>
    </source>
</reference>
<sequence length="203" mass="22601">MIYRNLLRSTRRTSVPLARYVHSTQVGSAGLFGSLFGKKSENKIEQSAAAPAALNAEQQGAQPAELSAIEEEENAIFEPRTRPGFRRSDAVLDPDVVQAVLKDIVCAETGDKGAADWKAVSLTDVDLKVMAKAIEALNKNIPDRVIEHIRNGQDLYEFFTTKPHSSDSKHPVAKFFEENKDQLPSNLTFVPFHKHQRKLHVHS</sequence>
<gene>
    <name evidence="1" type="ORF">EV182_002583</name>
</gene>
<accession>A0ACC1HDY2</accession>
<dbReference type="Proteomes" id="UP001145114">
    <property type="component" value="Unassembled WGS sequence"/>
</dbReference>